<gene>
    <name evidence="2" type="ORF">BU26DRAFT_109144</name>
</gene>
<dbReference type="RefSeq" id="XP_033678790.1">
    <property type="nucleotide sequence ID" value="XM_033819369.1"/>
</dbReference>
<feature type="compositionally biased region" description="Acidic residues" evidence="1">
    <location>
        <begin position="368"/>
        <end position="383"/>
    </location>
</feature>
<dbReference type="EMBL" id="ML987204">
    <property type="protein sequence ID" value="KAF2243786.1"/>
    <property type="molecule type" value="Genomic_DNA"/>
</dbReference>
<evidence type="ECO:0000256" key="1">
    <source>
        <dbReference type="SAM" id="MobiDB-lite"/>
    </source>
</evidence>
<feature type="compositionally biased region" description="Low complexity" evidence="1">
    <location>
        <begin position="45"/>
        <end position="96"/>
    </location>
</feature>
<feature type="region of interest" description="Disordered" evidence="1">
    <location>
        <begin position="361"/>
        <end position="456"/>
    </location>
</feature>
<organism evidence="2 3">
    <name type="scientific">Trematosphaeria pertusa</name>
    <dbReference type="NCBI Taxonomy" id="390896"/>
    <lineage>
        <taxon>Eukaryota</taxon>
        <taxon>Fungi</taxon>
        <taxon>Dikarya</taxon>
        <taxon>Ascomycota</taxon>
        <taxon>Pezizomycotina</taxon>
        <taxon>Dothideomycetes</taxon>
        <taxon>Pleosporomycetidae</taxon>
        <taxon>Pleosporales</taxon>
        <taxon>Massarineae</taxon>
        <taxon>Trematosphaeriaceae</taxon>
        <taxon>Trematosphaeria</taxon>
    </lineage>
</organism>
<feature type="compositionally biased region" description="Basic and acidic residues" evidence="1">
    <location>
        <begin position="326"/>
        <end position="342"/>
    </location>
</feature>
<accession>A0A6A6I0I0</accession>
<protein>
    <submittedName>
        <fullName evidence="2">Uncharacterized protein</fullName>
    </submittedName>
</protein>
<reference evidence="2" key="1">
    <citation type="journal article" date="2020" name="Stud. Mycol.">
        <title>101 Dothideomycetes genomes: a test case for predicting lifestyles and emergence of pathogens.</title>
        <authorList>
            <person name="Haridas S."/>
            <person name="Albert R."/>
            <person name="Binder M."/>
            <person name="Bloem J."/>
            <person name="Labutti K."/>
            <person name="Salamov A."/>
            <person name="Andreopoulos B."/>
            <person name="Baker S."/>
            <person name="Barry K."/>
            <person name="Bills G."/>
            <person name="Bluhm B."/>
            <person name="Cannon C."/>
            <person name="Castanera R."/>
            <person name="Culley D."/>
            <person name="Daum C."/>
            <person name="Ezra D."/>
            <person name="Gonzalez J."/>
            <person name="Henrissat B."/>
            <person name="Kuo A."/>
            <person name="Liang C."/>
            <person name="Lipzen A."/>
            <person name="Lutzoni F."/>
            <person name="Magnuson J."/>
            <person name="Mondo S."/>
            <person name="Nolan M."/>
            <person name="Ohm R."/>
            <person name="Pangilinan J."/>
            <person name="Park H.-J."/>
            <person name="Ramirez L."/>
            <person name="Alfaro M."/>
            <person name="Sun H."/>
            <person name="Tritt A."/>
            <person name="Yoshinaga Y."/>
            <person name="Zwiers L.-H."/>
            <person name="Turgeon B."/>
            <person name="Goodwin S."/>
            <person name="Spatafora J."/>
            <person name="Crous P."/>
            <person name="Grigoriev I."/>
        </authorList>
    </citation>
    <scope>NUCLEOTIDE SEQUENCE</scope>
    <source>
        <strain evidence="2">CBS 122368</strain>
    </source>
</reference>
<evidence type="ECO:0000313" key="2">
    <source>
        <dbReference type="EMBL" id="KAF2243786.1"/>
    </source>
</evidence>
<feature type="compositionally biased region" description="Basic residues" evidence="1">
    <location>
        <begin position="390"/>
        <end position="402"/>
    </location>
</feature>
<feature type="region of interest" description="Disordered" evidence="1">
    <location>
        <begin position="1"/>
        <end position="28"/>
    </location>
</feature>
<evidence type="ECO:0000313" key="3">
    <source>
        <dbReference type="Proteomes" id="UP000800094"/>
    </source>
</evidence>
<sequence length="512" mass="56634">MSTSGEKRAASPTPVGDAHDPKKQKAEVGCAVVDTARVIPVAAPAEMPSSPSAVSAAPLTPATATAHVETPPTPASSSPLSESAQKQTAAAATPAAGKKKASKNPDVKSLFTPWEPNITIPPFNDAWGRKPCPGQEGPKSHPDEPAARTSNAQTKTPLWEDRKWRFKKGNRYVKSFRKGEHIPDDAPDLDQEDNLVLHLIDMRAKNRRDPTPRRTPVVYYYENGLPKDWNNKQTVKALNDRRQQAIDRITMDPPWANYERQYLASLLQEFPDASILELTERFNYRFMGNDFAKSTAFEWDYISAGRTIESVRHEYLMYKHMYDQGDAPNKKELEDKSKEGLAARKARSGIPVKDRLAKFGKKDKNLDKDDEDSDAEGDEEASDAADTPKKTPRKKAIPKKKAQQKEMDIKNGVPAPTEQPEMGAEDEELLHLAGFYSARKHSETSGPKRSPTPRSPAIAQEIDLSTIEKTKVEFQQDAHVEEGHAVAENSEPQPDIGMAAPANVGDDSDDEL</sequence>
<feature type="region of interest" description="Disordered" evidence="1">
    <location>
        <begin position="477"/>
        <end position="512"/>
    </location>
</feature>
<keyword evidence="3" id="KW-1185">Reference proteome</keyword>
<feature type="region of interest" description="Disordered" evidence="1">
    <location>
        <begin position="326"/>
        <end position="347"/>
    </location>
</feature>
<name>A0A6A6I0I0_9PLEO</name>
<dbReference type="OrthoDB" id="3786150at2759"/>
<feature type="region of interest" description="Disordered" evidence="1">
    <location>
        <begin position="45"/>
        <end position="158"/>
    </location>
</feature>
<dbReference type="AlphaFoldDB" id="A0A6A6I0I0"/>
<dbReference type="Proteomes" id="UP000800094">
    <property type="component" value="Unassembled WGS sequence"/>
</dbReference>
<dbReference type="GeneID" id="54572699"/>
<proteinExistence type="predicted"/>
<feature type="compositionally biased region" description="Basic and acidic residues" evidence="1">
    <location>
        <begin position="17"/>
        <end position="26"/>
    </location>
</feature>